<comment type="caution">
    <text evidence="2">The sequence shown here is derived from an EMBL/GenBank/DDBJ whole genome shotgun (WGS) entry which is preliminary data.</text>
</comment>
<feature type="transmembrane region" description="Helical" evidence="1">
    <location>
        <begin position="12"/>
        <end position="33"/>
    </location>
</feature>
<keyword evidence="1" id="KW-0472">Membrane</keyword>
<keyword evidence="1" id="KW-1133">Transmembrane helix</keyword>
<gene>
    <name evidence="2" type="ORF">T190115A13A_250001</name>
</gene>
<reference evidence="2 3" key="1">
    <citation type="submission" date="2024-05" db="EMBL/GenBank/DDBJ databases">
        <authorList>
            <person name="Duchaud E."/>
        </authorList>
    </citation>
    <scope>NUCLEOTIDE SEQUENCE [LARGE SCALE GENOMIC DNA]</scope>
    <source>
        <strain evidence="2">Ena-SAMPLE-TAB-13-05-2024-13:56:06:370-140305</strain>
    </source>
</reference>
<evidence type="ECO:0000313" key="2">
    <source>
        <dbReference type="EMBL" id="CAL2106570.1"/>
    </source>
</evidence>
<organism evidence="2 3">
    <name type="scientific">Tenacibaculum vairaonense</name>
    <dbReference type="NCBI Taxonomy" id="3137860"/>
    <lineage>
        <taxon>Bacteria</taxon>
        <taxon>Pseudomonadati</taxon>
        <taxon>Bacteroidota</taxon>
        <taxon>Flavobacteriia</taxon>
        <taxon>Flavobacteriales</taxon>
        <taxon>Flavobacteriaceae</taxon>
        <taxon>Tenacibaculum</taxon>
    </lineage>
</organism>
<keyword evidence="3" id="KW-1185">Reference proteome</keyword>
<evidence type="ECO:0000313" key="3">
    <source>
        <dbReference type="Proteomes" id="UP001497602"/>
    </source>
</evidence>
<accession>A0ABM9PLS4</accession>
<sequence>MFSIIVNKFHFFVYFFNLIVVIFTVFVNVLYIFVFIVNLIVIELTVFVSFGTRCILPFY</sequence>
<protein>
    <recommendedName>
        <fullName evidence="4">ATP synthase subunit A</fullName>
    </recommendedName>
</protein>
<dbReference type="Proteomes" id="UP001497602">
    <property type="component" value="Unassembled WGS sequence"/>
</dbReference>
<keyword evidence="1" id="KW-0812">Transmembrane</keyword>
<feature type="transmembrane region" description="Helical" evidence="1">
    <location>
        <begin position="39"/>
        <end position="56"/>
    </location>
</feature>
<dbReference type="EMBL" id="CAXJRC010000017">
    <property type="protein sequence ID" value="CAL2106570.1"/>
    <property type="molecule type" value="Genomic_DNA"/>
</dbReference>
<evidence type="ECO:0008006" key="4">
    <source>
        <dbReference type="Google" id="ProtNLM"/>
    </source>
</evidence>
<proteinExistence type="predicted"/>
<evidence type="ECO:0000256" key="1">
    <source>
        <dbReference type="SAM" id="Phobius"/>
    </source>
</evidence>
<name>A0ABM9PLS4_9FLAO</name>